<dbReference type="EMBL" id="JACHOC010000005">
    <property type="protein sequence ID" value="MBB4623071.1"/>
    <property type="molecule type" value="Genomic_DNA"/>
</dbReference>
<organism evidence="2 3">
    <name type="scientific">Parabacteroides faecis</name>
    <dbReference type="NCBI Taxonomy" id="1217282"/>
    <lineage>
        <taxon>Bacteria</taxon>
        <taxon>Pseudomonadati</taxon>
        <taxon>Bacteroidota</taxon>
        <taxon>Bacteroidia</taxon>
        <taxon>Bacteroidales</taxon>
        <taxon>Tannerellaceae</taxon>
        <taxon>Parabacteroides</taxon>
    </lineage>
</organism>
<reference evidence="2 3" key="1">
    <citation type="submission" date="2020-08" db="EMBL/GenBank/DDBJ databases">
        <title>Genomic Encyclopedia of Type Strains, Phase IV (KMG-IV): sequencing the most valuable type-strain genomes for metagenomic binning, comparative biology and taxonomic classification.</title>
        <authorList>
            <person name="Goeker M."/>
        </authorList>
    </citation>
    <scope>NUCLEOTIDE SEQUENCE [LARGE SCALE GENOMIC DNA]</scope>
    <source>
        <strain evidence="2 3">DSM 102983</strain>
    </source>
</reference>
<protein>
    <submittedName>
        <fullName evidence="2">Gpi18-like mannosyltransferase</fullName>
    </submittedName>
</protein>
<feature type="transmembrane region" description="Helical" evidence="1">
    <location>
        <begin position="17"/>
        <end position="37"/>
    </location>
</feature>
<keyword evidence="1" id="KW-0812">Transmembrane</keyword>
<proteinExistence type="predicted"/>
<sequence>MLKILPVLQSLFRNKKFLALLILAGLLIKLLMLPFFPEPGDYTFFLKPWVEFIRSHGYWQAFRFEFANYSPAYLYFLLGIAKLGGEPLIPIKLVSICFEYVAAWFIGGIAYQKYKEDWVRWCALAVVPLLPTVLINSSYWGQCDSVYASFLVGSIYFVLRKRSFLSILFLGISFSFKLQAILLFPFYFVLLLRNRVKWYYFLLVPAVYLISLLPAYCAGRPLTELLSVFISQSEYYDSLSLQFPNLYMWISDNHYETVKWIGILLTCLFALLTGGLLAKKYRAQLTNDYLVRLALLSAVIFPFLLPGMHERYMYVGDLLAVAYIMYFPRKFYNALGIPLISLFSYALCTSLNESLIRYLGVPVTIFYICVIGLLIRDFYLSSLKEGK</sequence>
<feature type="transmembrane region" description="Helical" evidence="1">
    <location>
        <begin position="165"/>
        <end position="191"/>
    </location>
</feature>
<evidence type="ECO:0000256" key="1">
    <source>
        <dbReference type="SAM" id="Phobius"/>
    </source>
</evidence>
<feature type="transmembrane region" description="Helical" evidence="1">
    <location>
        <begin position="289"/>
        <end position="305"/>
    </location>
</feature>
<dbReference type="Proteomes" id="UP000533637">
    <property type="component" value="Unassembled WGS sequence"/>
</dbReference>
<evidence type="ECO:0000313" key="3">
    <source>
        <dbReference type="Proteomes" id="UP000533637"/>
    </source>
</evidence>
<feature type="transmembrane region" description="Helical" evidence="1">
    <location>
        <begin position="257"/>
        <end position="277"/>
    </location>
</feature>
<keyword evidence="1" id="KW-0472">Membrane</keyword>
<gene>
    <name evidence="2" type="ORF">GGQ57_002980</name>
</gene>
<dbReference type="RefSeq" id="WP_183671306.1">
    <property type="nucleotide sequence ID" value="NZ_BMPB01000005.1"/>
</dbReference>
<evidence type="ECO:0000313" key="2">
    <source>
        <dbReference type="EMBL" id="MBB4623071.1"/>
    </source>
</evidence>
<feature type="transmembrane region" description="Helical" evidence="1">
    <location>
        <begin position="93"/>
        <end position="112"/>
    </location>
</feature>
<keyword evidence="1" id="KW-1133">Transmembrane helix</keyword>
<feature type="transmembrane region" description="Helical" evidence="1">
    <location>
        <begin position="198"/>
        <end position="216"/>
    </location>
</feature>
<name>A0ABR6KNH4_9BACT</name>
<feature type="transmembrane region" description="Helical" evidence="1">
    <location>
        <begin position="334"/>
        <end position="352"/>
    </location>
</feature>
<comment type="caution">
    <text evidence="2">The sequence shown here is derived from an EMBL/GenBank/DDBJ whole genome shotgun (WGS) entry which is preliminary data.</text>
</comment>
<feature type="transmembrane region" description="Helical" evidence="1">
    <location>
        <begin position="118"/>
        <end position="136"/>
    </location>
</feature>
<accession>A0ABR6KNH4</accession>
<keyword evidence="3" id="KW-1185">Reference proteome</keyword>
<feature type="transmembrane region" description="Helical" evidence="1">
    <location>
        <begin position="358"/>
        <end position="379"/>
    </location>
</feature>